<name>A0A5J5KY29_9MICC</name>
<protein>
    <submittedName>
        <fullName evidence="6">Gfo/Idh/MocA family oxidoreductase</fullName>
    </submittedName>
</protein>
<dbReference type="SUPFAM" id="SSF55347">
    <property type="entry name" value="Glyceraldehyde-3-phosphate dehydrogenase-like, C-terminal domain"/>
    <property type="match status" value="1"/>
</dbReference>
<dbReference type="InterPro" id="IPR050984">
    <property type="entry name" value="Gfo/Idh/MocA_domain"/>
</dbReference>
<dbReference type="SUPFAM" id="SSF51735">
    <property type="entry name" value="NAD(P)-binding Rossmann-fold domains"/>
    <property type="match status" value="1"/>
</dbReference>
<feature type="domain" description="GFO/IDH/MocA-like oxidoreductase" evidence="5">
    <location>
        <begin position="184"/>
        <end position="299"/>
    </location>
</feature>
<sequence length="388" mass="41270">MPDILGDVTDSHAPTEDLSAENHLADFAAAGLTAPHLDSPLEPTVADAEPLCWGVVGPGAIAGRVVPDIARLPDARLGAVSSRSLERAQAFAAEHGIERSYGDDDDRSGLAALAADPEIDIVYVASPHGYHHEHVSALLKAGKHVLCEKALAVTAAEVADLIATARAQGVLLMEAVWTAMTPGFRRVMRLIADGAIGTVHGVSGAIGSHVPADGSNRLFAPADGGGVTLDMLVYPLLWSDALQGEVRRRTEVAHLGPTGVDDDLALQLDRQYGWAQLSATLRREPVTGVSISGTDGWLRVDGRITNPVRIEVMTARSREAGEDPHVEEFETLGAGYVPQMREATRCVREGLTESPLVPWSLSLSRAELFDAIRAAIGLHLPNDDRRFS</sequence>
<gene>
    <name evidence="6" type="ORF">FCK90_05775</name>
</gene>
<organism evidence="6 7">
    <name type="scientific">Kocuria coralli</name>
    <dbReference type="NCBI Taxonomy" id="1461025"/>
    <lineage>
        <taxon>Bacteria</taxon>
        <taxon>Bacillati</taxon>
        <taxon>Actinomycetota</taxon>
        <taxon>Actinomycetes</taxon>
        <taxon>Micrococcales</taxon>
        <taxon>Micrococcaceae</taxon>
        <taxon>Kocuria</taxon>
    </lineage>
</organism>
<comment type="caution">
    <text evidence="6">The sequence shown here is derived from an EMBL/GenBank/DDBJ whole genome shotgun (WGS) entry which is preliminary data.</text>
</comment>
<evidence type="ECO:0000259" key="4">
    <source>
        <dbReference type="Pfam" id="PF01408"/>
    </source>
</evidence>
<dbReference type="PANTHER" id="PTHR22604:SF105">
    <property type="entry name" value="TRANS-1,2-DIHYDROBENZENE-1,2-DIOL DEHYDROGENASE"/>
    <property type="match status" value="1"/>
</dbReference>
<keyword evidence="3" id="KW-0520">NAD</keyword>
<reference evidence="6 7" key="1">
    <citation type="submission" date="2019-05" db="EMBL/GenBank/DDBJ databases">
        <title>Kocuria coralli sp. nov., a novel actinobacterium isolated from coral reef seawater.</title>
        <authorList>
            <person name="Li J."/>
        </authorList>
    </citation>
    <scope>NUCLEOTIDE SEQUENCE [LARGE SCALE GENOMIC DNA]</scope>
    <source>
        <strain evidence="6 7">SCSIO 13007</strain>
    </source>
</reference>
<dbReference type="Gene3D" id="3.30.360.10">
    <property type="entry name" value="Dihydrodipicolinate Reductase, domain 2"/>
    <property type="match status" value="1"/>
</dbReference>
<evidence type="ECO:0000256" key="1">
    <source>
        <dbReference type="ARBA" id="ARBA00010928"/>
    </source>
</evidence>
<feature type="domain" description="Gfo/Idh/MocA-like oxidoreductase N-terminal" evidence="4">
    <location>
        <begin position="53"/>
        <end position="174"/>
    </location>
</feature>
<dbReference type="Proteomes" id="UP000325957">
    <property type="component" value="Unassembled WGS sequence"/>
</dbReference>
<proteinExistence type="inferred from homology"/>
<keyword evidence="7" id="KW-1185">Reference proteome</keyword>
<keyword evidence="2" id="KW-0560">Oxidoreductase</keyword>
<evidence type="ECO:0000256" key="3">
    <source>
        <dbReference type="ARBA" id="ARBA00023027"/>
    </source>
</evidence>
<dbReference type="PANTHER" id="PTHR22604">
    <property type="entry name" value="OXIDOREDUCTASES"/>
    <property type="match status" value="1"/>
</dbReference>
<comment type="similarity">
    <text evidence="1">Belongs to the Gfo/Idh/MocA family.</text>
</comment>
<evidence type="ECO:0000313" key="6">
    <source>
        <dbReference type="EMBL" id="KAA9394677.1"/>
    </source>
</evidence>
<accession>A0A5J5KY29</accession>
<evidence type="ECO:0000313" key="7">
    <source>
        <dbReference type="Proteomes" id="UP000325957"/>
    </source>
</evidence>
<dbReference type="InterPro" id="IPR036291">
    <property type="entry name" value="NAD(P)-bd_dom_sf"/>
</dbReference>
<dbReference type="Gene3D" id="3.40.50.720">
    <property type="entry name" value="NAD(P)-binding Rossmann-like Domain"/>
    <property type="match status" value="1"/>
</dbReference>
<dbReference type="InterPro" id="IPR055170">
    <property type="entry name" value="GFO_IDH_MocA-like_dom"/>
</dbReference>
<dbReference type="InterPro" id="IPR000683">
    <property type="entry name" value="Gfo/Idh/MocA-like_OxRdtase_N"/>
</dbReference>
<evidence type="ECO:0000259" key="5">
    <source>
        <dbReference type="Pfam" id="PF22725"/>
    </source>
</evidence>
<dbReference type="AlphaFoldDB" id="A0A5J5KY29"/>
<dbReference type="GO" id="GO:0000166">
    <property type="term" value="F:nucleotide binding"/>
    <property type="evidence" value="ECO:0007669"/>
    <property type="project" value="InterPro"/>
</dbReference>
<dbReference type="GO" id="GO:0016491">
    <property type="term" value="F:oxidoreductase activity"/>
    <property type="evidence" value="ECO:0007669"/>
    <property type="project" value="UniProtKB-KW"/>
</dbReference>
<dbReference type="Pfam" id="PF22725">
    <property type="entry name" value="GFO_IDH_MocA_C3"/>
    <property type="match status" value="1"/>
</dbReference>
<dbReference type="OrthoDB" id="9815825at2"/>
<dbReference type="Pfam" id="PF01408">
    <property type="entry name" value="GFO_IDH_MocA"/>
    <property type="match status" value="1"/>
</dbReference>
<evidence type="ECO:0000256" key="2">
    <source>
        <dbReference type="ARBA" id="ARBA00023002"/>
    </source>
</evidence>
<dbReference type="EMBL" id="SZWF01000005">
    <property type="protein sequence ID" value="KAA9394677.1"/>
    <property type="molecule type" value="Genomic_DNA"/>
</dbReference>